<name>A0A160N061_9GAMM</name>
<keyword evidence="4" id="KW-1185">Reference proteome</keyword>
<organism evidence="3 4">
    <name type="scientific">Dyella thiooxydans</name>
    <dbReference type="NCBI Taxonomy" id="445710"/>
    <lineage>
        <taxon>Bacteria</taxon>
        <taxon>Pseudomonadati</taxon>
        <taxon>Pseudomonadota</taxon>
        <taxon>Gammaproteobacteria</taxon>
        <taxon>Lysobacterales</taxon>
        <taxon>Rhodanobacteraceae</taxon>
        <taxon>Dyella</taxon>
    </lineage>
</organism>
<dbReference type="AlphaFoldDB" id="A0A160N061"/>
<sequence length="57" mass="6252">MAELERDPRPQPPPEPEPGECCGQGCIPCVYDLYEQALGEYGEALAAWRARHPDAPA</sequence>
<evidence type="ECO:0000256" key="1">
    <source>
        <dbReference type="SAM" id="MobiDB-lite"/>
    </source>
</evidence>
<dbReference type="KEGG" id="dtx:ATSB10_13600"/>
<gene>
    <name evidence="3" type="ORF">ATSB10_13600</name>
</gene>
<evidence type="ECO:0000313" key="3">
    <source>
        <dbReference type="EMBL" id="AND68814.1"/>
    </source>
</evidence>
<dbReference type="InterPro" id="IPR019180">
    <property type="entry name" value="Oxidoreductase-like_N"/>
</dbReference>
<dbReference type="EMBL" id="CP014841">
    <property type="protein sequence ID" value="AND68814.1"/>
    <property type="molecule type" value="Genomic_DNA"/>
</dbReference>
<dbReference type="Pfam" id="PF09791">
    <property type="entry name" value="Oxidored-like"/>
    <property type="match status" value="1"/>
</dbReference>
<dbReference type="Proteomes" id="UP000077255">
    <property type="component" value="Chromosome"/>
</dbReference>
<feature type="domain" description="Oxidoreductase-like" evidence="2">
    <location>
        <begin position="10"/>
        <end position="49"/>
    </location>
</feature>
<dbReference type="RefSeq" id="WP_063671463.1">
    <property type="nucleotide sequence ID" value="NZ_CP014841.1"/>
</dbReference>
<dbReference type="OrthoDB" id="5797329at2"/>
<dbReference type="STRING" id="445710.ATSB10_13600"/>
<protein>
    <recommendedName>
        <fullName evidence="2">Oxidoreductase-like domain-containing protein</fullName>
    </recommendedName>
</protein>
<evidence type="ECO:0000313" key="4">
    <source>
        <dbReference type="Proteomes" id="UP000077255"/>
    </source>
</evidence>
<dbReference type="PATRIC" id="fig|445710.3.peg.1356"/>
<evidence type="ECO:0000259" key="2">
    <source>
        <dbReference type="Pfam" id="PF09791"/>
    </source>
</evidence>
<reference evidence="3 4" key="1">
    <citation type="submission" date="2016-02" db="EMBL/GenBank/DDBJ databases">
        <title>Complete genome sequencing and analysis of ATSB10, Dyella thiooxydans isolated from rhizosphere soil of sunflower (Helianthus annuus L.).</title>
        <authorList>
            <person name="Lee Y."/>
            <person name="Hwangbo K."/>
            <person name="Chung H."/>
            <person name="Yoo J."/>
            <person name="Kim K.Y."/>
            <person name="Sa T.M."/>
            <person name="Um Y."/>
            <person name="Madhaiyan M."/>
        </authorList>
    </citation>
    <scope>NUCLEOTIDE SEQUENCE [LARGE SCALE GENOMIC DNA]</scope>
    <source>
        <strain evidence="3 4">ATSB10</strain>
    </source>
</reference>
<proteinExistence type="predicted"/>
<feature type="region of interest" description="Disordered" evidence="1">
    <location>
        <begin position="1"/>
        <end position="20"/>
    </location>
</feature>
<accession>A0A160N061</accession>